<dbReference type="PANTHER" id="PTHR43792">
    <property type="entry name" value="GNAT FAMILY, PUTATIVE (AFU_ORTHOLOGUE AFUA_3G00765)-RELATED-RELATED"/>
    <property type="match status" value="1"/>
</dbReference>
<keyword evidence="2" id="KW-0808">Transferase</keyword>
<dbReference type="InterPro" id="IPR051531">
    <property type="entry name" value="N-acetyltransferase"/>
</dbReference>
<dbReference type="GO" id="GO:0016747">
    <property type="term" value="F:acyltransferase activity, transferring groups other than amino-acyl groups"/>
    <property type="evidence" value="ECO:0007669"/>
    <property type="project" value="InterPro"/>
</dbReference>
<dbReference type="InterPro" id="IPR000182">
    <property type="entry name" value="GNAT_dom"/>
</dbReference>
<comment type="caution">
    <text evidence="2">The sequence shown here is derived from an EMBL/GenBank/DDBJ whole genome shotgun (WGS) entry which is preliminary data.</text>
</comment>
<gene>
    <name evidence="2" type="ORF">D9V30_12500</name>
</gene>
<feature type="domain" description="N-acetyltransferase" evidence="1">
    <location>
        <begin position="26"/>
        <end position="193"/>
    </location>
</feature>
<evidence type="ECO:0000313" key="3">
    <source>
        <dbReference type="Proteomes" id="UP000275395"/>
    </source>
</evidence>
<reference evidence="2 3" key="1">
    <citation type="submission" date="2018-10" db="EMBL/GenBank/DDBJ databases">
        <authorList>
            <person name="Li J."/>
        </authorList>
    </citation>
    <scope>NUCLEOTIDE SEQUENCE [LARGE SCALE GENOMIC DNA]</scope>
    <source>
        <strain evidence="2 3">JCM 30549</strain>
    </source>
</reference>
<accession>A0A3L6ZIH6</accession>
<organism evidence="2 3">
    <name type="scientific">Mycetocola reblochoni</name>
    <dbReference type="NCBI Taxonomy" id="331618"/>
    <lineage>
        <taxon>Bacteria</taxon>
        <taxon>Bacillati</taxon>
        <taxon>Actinomycetota</taxon>
        <taxon>Actinomycetes</taxon>
        <taxon>Micrococcales</taxon>
        <taxon>Microbacteriaceae</taxon>
        <taxon>Mycetocola</taxon>
    </lineage>
</organism>
<dbReference type="SUPFAM" id="SSF55729">
    <property type="entry name" value="Acyl-CoA N-acyltransferases (Nat)"/>
    <property type="match status" value="1"/>
</dbReference>
<dbReference type="PANTHER" id="PTHR43792:SF1">
    <property type="entry name" value="N-ACETYLTRANSFERASE DOMAIN-CONTAINING PROTEIN"/>
    <property type="match status" value="1"/>
</dbReference>
<evidence type="ECO:0000259" key="1">
    <source>
        <dbReference type="PROSITE" id="PS51186"/>
    </source>
</evidence>
<dbReference type="InterPro" id="IPR016181">
    <property type="entry name" value="Acyl_CoA_acyltransferase"/>
</dbReference>
<protein>
    <submittedName>
        <fullName evidence="2">N-acetyltransferase</fullName>
    </submittedName>
</protein>
<dbReference type="EMBL" id="RCUW01000014">
    <property type="protein sequence ID" value="RLP67839.1"/>
    <property type="molecule type" value="Genomic_DNA"/>
</dbReference>
<dbReference type="AlphaFoldDB" id="A0A3L6ZIH6"/>
<sequence length="210" mass="23891">MPEHAPVPVPVEPIDRVSWPLLTDRLRLRRATPDDVEAIWRHRRLPEVSRWITSGPDDLDSFRAQMDEPGRLTQMLLIERLDDPTRLPVGDVTLRIGDGWSQREVRDRARNTEAELGWTLHPDVGGHGYATEAVRAVIDRCFTELGLRRVTAGCFADNEPSWRLMERLGMRREEHSKATALHRTGVWLDGMNYGVLASEWPAAATGRSQT</sequence>
<name>A0A3L6ZIH6_9MICO</name>
<dbReference type="PROSITE" id="PS51186">
    <property type="entry name" value="GNAT"/>
    <property type="match status" value="1"/>
</dbReference>
<proteinExistence type="predicted"/>
<dbReference type="Gene3D" id="3.40.630.30">
    <property type="match status" value="1"/>
</dbReference>
<dbReference type="Proteomes" id="UP000275395">
    <property type="component" value="Unassembled WGS sequence"/>
</dbReference>
<dbReference type="Pfam" id="PF13302">
    <property type="entry name" value="Acetyltransf_3"/>
    <property type="match status" value="1"/>
</dbReference>
<evidence type="ECO:0000313" key="2">
    <source>
        <dbReference type="EMBL" id="RLP67839.1"/>
    </source>
</evidence>